<gene>
    <name evidence="3" type="primary">CPXCR1</name>
    <name evidence="2" type="ORF">mRhiFer1_003317</name>
</gene>
<accession>A0A671E168</accession>
<evidence type="ECO:0000256" key="1">
    <source>
        <dbReference type="SAM" id="MobiDB-lite"/>
    </source>
</evidence>
<reference evidence="3" key="5">
    <citation type="submission" date="2025-05" db="UniProtKB">
        <authorList>
            <consortium name="Ensembl"/>
        </authorList>
    </citation>
    <scope>IDENTIFICATION</scope>
</reference>
<feature type="compositionally biased region" description="Basic and acidic residues" evidence="1">
    <location>
        <begin position="65"/>
        <end position="84"/>
    </location>
</feature>
<reference evidence="3 4" key="1">
    <citation type="journal article" date="2015" name="Annu Rev Anim Biosci">
        <title>The Genome 10K Project: a way forward.</title>
        <authorList>
            <person name="Koepfli K.P."/>
            <person name="Paten B."/>
            <person name="O'Brien S.J."/>
            <person name="Koepfli K.P."/>
            <person name="Paten B."/>
            <person name="Antunes A."/>
            <person name="Belov K."/>
            <person name="Bustamante C."/>
            <person name="Castoe T.A."/>
            <person name="Clawson H."/>
            <person name="Crawford A.J."/>
            <person name="Diekhans M."/>
            <person name="Distel D."/>
            <person name="Durbin R."/>
            <person name="Earl D."/>
            <person name="Fujita M.K."/>
            <person name="Gamble T."/>
            <person name="Georges A."/>
            <person name="Gemmell N."/>
            <person name="Gilbert M.T."/>
            <person name="Graves J.M."/>
            <person name="Green R.E."/>
            <person name="Hickey G."/>
            <person name="Jarvis E.D."/>
            <person name="Johnson W."/>
            <person name="Komissarov A."/>
            <person name="Korf I."/>
            <person name="Kuhn R."/>
            <person name="Larkin D.M."/>
            <person name="Lewin H."/>
            <person name="Lopez J.V."/>
            <person name="Ma J."/>
            <person name="Marques-Bonet T."/>
            <person name="Miller W."/>
            <person name="Murphy R."/>
            <person name="Pevzner P."/>
            <person name="Shapiro B."/>
            <person name="Steiner C."/>
            <person name="Tamazian G."/>
            <person name="Venkatesh B."/>
            <person name="Wang J."/>
            <person name="Wayne R."/>
            <person name="Wiley E."/>
            <person name="Yang H."/>
            <person name="Zhang G."/>
            <person name="Haussler D."/>
            <person name="Ryder O."/>
            <person name="O'Brien S.J."/>
        </authorList>
    </citation>
    <scope>NUCLEOTIDE SEQUENCE</scope>
</reference>
<evidence type="ECO:0000313" key="4">
    <source>
        <dbReference type="Proteomes" id="UP000472240"/>
    </source>
</evidence>
<dbReference type="Proteomes" id="UP000585614">
    <property type="component" value="Unassembled WGS sequence"/>
</dbReference>
<sequence length="320" mass="36948">MTSPTKEGSDPTDNALENSENEAPNTDTEPSSAESNMMSQVESTPINRELDLPTSQEHAAPQEAENNKLEAEKNQGDPQEAVKEEESLLIQIPIPRKWIFLMSGLGRITPLNTLVKTDGKKPLNNRARFCLGNMGKPSNLCYSTINYKVPYQFSISWRRPFISRHVVRSMTLHLLCRRYFSQAAGHRNTTWVKQQYVAFLTNPNVHPHGERAIIFRRPSRIFCYRPLLERIILKRMSESTYTKGKKNFHIFVRSVHYIPRAHFENAFNRRVFESHLRSHHNMRVVIRNTSDGWKFLCPICGSSFNTFVEFRQHSCNSPGN</sequence>
<dbReference type="Ensembl" id="ENSRFET00010007810.1">
    <property type="protein sequence ID" value="ENSRFEP00010007134.1"/>
    <property type="gene ID" value="ENSRFEG00010004825.1"/>
</dbReference>
<dbReference type="OrthoDB" id="9833136at2759"/>
<proteinExistence type="predicted"/>
<dbReference type="GeneID" id="117013023"/>
<dbReference type="EMBL" id="JACAGC010000001">
    <property type="protein sequence ID" value="KAF6389840.1"/>
    <property type="molecule type" value="Genomic_DNA"/>
</dbReference>
<name>A0A671E168_RHIFE</name>
<reference evidence="2 5" key="4">
    <citation type="journal article" date="2020" name="Nature">
        <title>Six reference-quality genomes reveal evolution of bat adaptations.</title>
        <authorList>
            <person name="Jebb D."/>
            <person name="Huang Z."/>
            <person name="Pippel M."/>
            <person name="Hughes G.M."/>
            <person name="Lavrichenko K."/>
            <person name="Devanna P."/>
            <person name="Winkler S."/>
            <person name="Jermiin L.S."/>
            <person name="Skirmuntt E.C."/>
            <person name="Katzourakis A."/>
            <person name="Burkitt-Gray L."/>
            <person name="Ray D.A."/>
            <person name="Sullivan K.A.M."/>
            <person name="Roscito J.G."/>
            <person name="Kirilenko B.M."/>
            <person name="Davalos L.M."/>
            <person name="Corthals A.P."/>
            <person name="Power M.L."/>
            <person name="Jones G."/>
            <person name="Ransome R.D."/>
            <person name="Dechmann D.K.N."/>
            <person name="Locatelli A.G."/>
            <person name="Puechmaille S.J."/>
            <person name="Fedrigo O."/>
            <person name="Jarvis E.D."/>
            <person name="Hiller M."/>
            <person name="Vernes S.C."/>
            <person name="Myers E.W."/>
            <person name="Teeling E.C."/>
        </authorList>
    </citation>
    <scope>NUCLEOTIDE SEQUENCE [LARGE SCALE GENOMIC DNA]</scope>
    <source>
        <strain evidence="2">MRhiFer1</strain>
        <tissue evidence="2">Lung</tissue>
    </source>
</reference>
<dbReference type="GeneTree" id="ENSGT00390000003732"/>
<feature type="region of interest" description="Disordered" evidence="1">
    <location>
        <begin position="1"/>
        <end position="84"/>
    </location>
</feature>
<organism evidence="3 4">
    <name type="scientific">Rhinolophus ferrumequinum</name>
    <name type="common">Greater horseshoe bat</name>
    <dbReference type="NCBI Taxonomy" id="59479"/>
    <lineage>
        <taxon>Eukaryota</taxon>
        <taxon>Metazoa</taxon>
        <taxon>Chordata</taxon>
        <taxon>Craniata</taxon>
        <taxon>Vertebrata</taxon>
        <taxon>Euteleostomi</taxon>
        <taxon>Mammalia</taxon>
        <taxon>Eutheria</taxon>
        <taxon>Laurasiatheria</taxon>
        <taxon>Chiroptera</taxon>
        <taxon>Yinpterochiroptera</taxon>
        <taxon>Rhinolophoidea</taxon>
        <taxon>Rhinolophidae</taxon>
        <taxon>Rhinolophinae</taxon>
        <taxon>Rhinolophus</taxon>
    </lineage>
</organism>
<dbReference type="KEGG" id="rfq:117013023"/>
<evidence type="ECO:0000313" key="5">
    <source>
        <dbReference type="Proteomes" id="UP000585614"/>
    </source>
</evidence>
<protein>
    <submittedName>
        <fullName evidence="2 3">CPX chromosome region candidate 1</fullName>
    </submittedName>
</protein>
<dbReference type="CTD" id="53336"/>
<reference evidence="3 4" key="3">
    <citation type="submission" date="2018-12" db="EMBL/GenBank/DDBJ databases">
        <title>G10K-VGP greater horseshoe bat female genome, primary haplotype.</title>
        <authorList>
            <person name="Teeling E."/>
            <person name="Myers G."/>
            <person name="Vernes S."/>
            <person name="Pippel M."/>
            <person name="Winkler S."/>
            <person name="Fedrigo O."/>
            <person name="Rhie A."/>
            <person name="Koren S."/>
            <person name="Phillippy A."/>
            <person name="Lewin H."/>
            <person name="Damas J."/>
            <person name="Howe K."/>
            <person name="Mountcastle J."/>
            <person name="Jarvis E.D."/>
        </authorList>
    </citation>
    <scope>NUCLEOTIDE SEQUENCE [LARGE SCALE GENOMIC DNA]</scope>
</reference>
<dbReference type="RefSeq" id="XP_032945590.1">
    <property type="nucleotide sequence ID" value="XM_033089699.1"/>
</dbReference>
<keyword evidence="4" id="KW-1185">Reference proteome</keyword>
<reference evidence="3 4" key="2">
    <citation type="journal article" date="2018" name="Annu Rev Anim Biosci">
        <title>Bat Biology, Genomes, and the Bat1K Project: To Generate Chromosome-Level Genomes for All Living Bat Species.</title>
        <authorList>
            <person name="Teeling E.C."/>
            <person name="Vernes S.C."/>
            <person name="Davalos L.M."/>
            <person name="Ray D.A."/>
            <person name="Gilbert M.T.P."/>
            <person name="Myers E."/>
        </authorList>
    </citation>
    <scope>NUCLEOTIDE SEQUENCE</scope>
</reference>
<feature type="compositionally biased region" description="Polar residues" evidence="1">
    <location>
        <begin position="1"/>
        <end position="46"/>
    </location>
</feature>
<dbReference type="AlphaFoldDB" id="A0A671E168"/>
<evidence type="ECO:0000313" key="3">
    <source>
        <dbReference type="Ensembl" id="ENSRFEP00010007134.1"/>
    </source>
</evidence>
<dbReference type="OMA" id="IPIPRKW"/>
<evidence type="ECO:0000313" key="2">
    <source>
        <dbReference type="EMBL" id="KAF6389840.1"/>
    </source>
</evidence>
<dbReference type="Proteomes" id="UP000472240">
    <property type="component" value="Chromosome 1"/>
</dbReference>